<evidence type="ECO:0000259" key="3">
    <source>
        <dbReference type="Pfam" id="PF13717"/>
    </source>
</evidence>
<accession>A0A9X1MMU5</accession>
<keyword evidence="5" id="KW-1185">Reference proteome</keyword>
<feature type="region of interest" description="Disordered" evidence="1">
    <location>
        <begin position="80"/>
        <end position="108"/>
    </location>
</feature>
<keyword evidence="2" id="KW-0472">Membrane</keyword>
<dbReference type="Pfam" id="PF13717">
    <property type="entry name" value="Zn_ribbon_4"/>
    <property type="match status" value="1"/>
</dbReference>
<feature type="transmembrane region" description="Helical" evidence="2">
    <location>
        <begin position="157"/>
        <end position="178"/>
    </location>
</feature>
<feature type="domain" description="Zinc finger/thioredoxin putative" evidence="3">
    <location>
        <begin position="5"/>
        <end position="33"/>
    </location>
</feature>
<evidence type="ECO:0000313" key="4">
    <source>
        <dbReference type="EMBL" id="MCC9630063.1"/>
    </source>
</evidence>
<keyword evidence="2" id="KW-1133">Transmembrane helix</keyword>
<evidence type="ECO:0000256" key="2">
    <source>
        <dbReference type="SAM" id="Phobius"/>
    </source>
</evidence>
<proteinExistence type="predicted"/>
<dbReference type="InterPro" id="IPR011723">
    <property type="entry name" value="Znf/thioredoxin_put"/>
</dbReference>
<feature type="transmembrane region" description="Helical" evidence="2">
    <location>
        <begin position="190"/>
        <end position="223"/>
    </location>
</feature>
<feature type="region of interest" description="Disordered" evidence="1">
    <location>
        <begin position="40"/>
        <end position="59"/>
    </location>
</feature>
<dbReference type="RefSeq" id="WP_230220882.1">
    <property type="nucleotide sequence ID" value="NZ_JAJKFT010000010.1"/>
</dbReference>
<evidence type="ECO:0000256" key="1">
    <source>
        <dbReference type="SAM" id="MobiDB-lite"/>
    </source>
</evidence>
<sequence length="233" mass="24798">MPITFQCKSCSAKFRVDEKMAGKKVRCPKCQTVGEIPAAEPELLLPDPEPELPLPDPEPEIDYQMKSNVDDDFWSQTAGAMPMPAAAPAPSTSTSSSGNSGRQGNGLSEKDARRRVVFPATVLCAFALLGIVLGGLGLVAMVLLLIGGANRLPPDQLITNLIVTVLVFAGSIGTYRGANALRNLRGSAGSVWFALIVGMTPFGTYVCCPLAIPFAIWGIALMCDKRIASRFRD</sequence>
<name>A0A9X1MMU5_9BACT</name>
<evidence type="ECO:0000313" key="5">
    <source>
        <dbReference type="Proteomes" id="UP001139103"/>
    </source>
</evidence>
<organism evidence="4 5">
    <name type="scientific">Blastopirellula sediminis</name>
    <dbReference type="NCBI Taxonomy" id="2894196"/>
    <lineage>
        <taxon>Bacteria</taxon>
        <taxon>Pseudomonadati</taxon>
        <taxon>Planctomycetota</taxon>
        <taxon>Planctomycetia</taxon>
        <taxon>Pirellulales</taxon>
        <taxon>Pirellulaceae</taxon>
        <taxon>Blastopirellula</taxon>
    </lineage>
</organism>
<feature type="transmembrane region" description="Helical" evidence="2">
    <location>
        <begin position="116"/>
        <end position="145"/>
    </location>
</feature>
<comment type="caution">
    <text evidence="4">The sequence shown here is derived from an EMBL/GenBank/DDBJ whole genome shotgun (WGS) entry which is preliminary data.</text>
</comment>
<dbReference type="Proteomes" id="UP001139103">
    <property type="component" value="Unassembled WGS sequence"/>
</dbReference>
<reference evidence="4" key="1">
    <citation type="submission" date="2021-11" db="EMBL/GenBank/DDBJ databases">
        <title>Genome sequence.</title>
        <authorList>
            <person name="Sun Q."/>
        </authorList>
    </citation>
    <scope>NUCLEOTIDE SEQUENCE</scope>
    <source>
        <strain evidence="4">JC732</strain>
    </source>
</reference>
<feature type="compositionally biased region" description="Low complexity" evidence="1">
    <location>
        <begin position="80"/>
        <end position="100"/>
    </location>
</feature>
<dbReference type="NCBIfam" id="TIGR02098">
    <property type="entry name" value="MJ0042_CXXC"/>
    <property type="match status" value="1"/>
</dbReference>
<dbReference type="EMBL" id="JAJKFT010000010">
    <property type="protein sequence ID" value="MCC9630063.1"/>
    <property type="molecule type" value="Genomic_DNA"/>
</dbReference>
<gene>
    <name evidence="4" type="ORF">LOC68_16850</name>
</gene>
<protein>
    <submittedName>
        <fullName evidence="4">Zinc-ribbon domain-containing protein</fullName>
    </submittedName>
</protein>
<dbReference type="Gene3D" id="2.20.28.160">
    <property type="match status" value="1"/>
</dbReference>
<keyword evidence="2" id="KW-0812">Transmembrane</keyword>
<dbReference type="AlphaFoldDB" id="A0A9X1MMU5"/>